<dbReference type="HOGENOM" id="CLU_2022376_0_0_4"/>
<proteinExistence type="predicted"/>
<dbReference type="EMBL" id="CP000151">
    <property type="protein sequence ID" value="ABB07623.1"/>
    <property type="molecule type" value="Genomic_DNA"/>
</dbReference>
<dbReference type="REBASE" id="17602">
    <property type="entry name" value="Bla383McrAP"/>
</dbReference>
<evidence type="ECO:0000313" key="2">
    <source>
        <dbReference type="Proteomes" id="UP000002705"/>
    </source>
</evidence>
<name>Q39IU3_BURL3</name>
<sequence length="122" mass="13516">MVRVFSIMGSVFQSIVCRHRLSLLDRAETTCEACGHPATYSGADGFPFLDTHHLRKLTDSESDTVTNAFSVCPNCPAISGFISRTTLTRTEKRSMEKWLSWCGSGYLRIRAGGRCIAPTPIR</sequence>
<dbReference type="KEGG" id="bur:Bcep18194_A4026"/>
<organism evidence="1 2">
    <name type="scientific">Burkholderia lata (strain ATCC 17760 / DSM 23089 / LMG 22485 / NCIMB 9086 / R18194 / 383)</name>
    <dbReference type="NCBI Taxonomy" id="482957"/>
    <lineage>
        <taxon>Bacteria</taxon>
        <taxon>Pseudomonadati</taxon>
        <taxon>Pseudomonadota</taxon>
        <taxon>Betaproteobacteria</taxon>
        <taxon>Burkholderiales</taxon>
        <taxon>Burkholderiaceae</taxon>
        <taxon>Burkholderia</taxon>
        <taxon>Burkholderia cepacia complex</taxon>
    </lineage>
</organism>
<evidence type="ECO:0008006" key="3">
    <source>
        <dbReference type="Google" id="ProtNLM"/>
    </source>
</evidence>
<dbReference type="Proteomes" id="UP000002705">
    <property type="component" value="Chromosome 1"/>
</dbReference>
<gene>
    <name evidence="1" type="ordered locus">Bcep18194_A4026</name>
</gene>
<protein>
    <recommendedName>
        <fullName evidence="3">HNH endonuclease</fullName>
    </recommendedName>
</protein>
<keyword evidence="2" id="KW-1185">Reference proteome</keyword>
<accession>Q39IU3</accession>
<dbReference type="AlphaFoldDB" id="Q39IU3"/>
<reference evidence="1" key="1">
    <citation type="submission" date="2009-01" db="EMBL/GenBank/DDBJ databases">
        <title>Complete sequence of chromosome 1 of Burkholderia sp. 383.</title>
        <authorList>
            <consortium name="US DOE Joint Genome Institute"/>
            <person name="Copeland A."/>
            <person name="Lucas S."/>
            <person name="Lapidus A."/>
            <person name="Barry K."/>
            <person name="Detter J.C."/>
            <person name="Glavina T."/>
            <person name="Hammon N."/>
            <person name="Israni S."/>
            <person name="Pitluck S."/>
            <person name="Chain P."/>
            <person name="Malfatti S."/>
            <person name="Shin M."/>
            <person name="Vergez L."/>
            <person name="Schmutz J."/>
            <person name="Larimer F."/>
            <person name="Land M."/>
            <person name="Kyrpides N."/>
            <person name="Lykidis A."/>
            <person name="Richardson P."/>
        </authorList>
    </citation>
    <scope>NUCLEOTIDE SEQUENCE</scope>
    <source>
        <strain evidence="1">383</strain>
    </source>
</reference>
<evidence type="ECO:0000313" key="1">
    <source>
        <dbReference type="EMBL" id="ABB07623.1"/>
    </source>
</evidence>